<reference evidence="2" key="1">
    <citation type="submission" date="2017-06" db="EMBL/GenBank/DDBJ databases">
        <title>Complete Genome Sequence of Mycobacterium shigaense.</title>
        <authorList>
            <person name="Fukano H."/>
            <person name="Yoshida M."/>
            <person name="Kazumi Y."/>
            <person name="Ogura Y."/>
            <person name="Mitarai S."/>
            <person name="Hayashi T."/>
            <person name="Hoshino Y."/>
        </authorList>
    </citation>
    <scope>NUCLEOTIDE SEQUENCE [LARGE SCALE GENOMIC DNA]</scope>
    <source>
        <strain evidence="2">UN-152</strain>
    </source>
</reference>
<evidence type="ECO:0000313" key="1">
    <source>
        <dbReference type="EMBL" id="BAX92630.1"/>
    </source>
</evidence>
<evidence type="ECO:0000313" key="2">
    <source>
        <dbReference type="Proteomes" id="UP000217736"/>
    </source>
</evidence>
<dbReference type="KEGG" id="mshg:MSG_02486"/>
<proteinExistence type="predicted"/>
<dbReference type="EMBL" id="AP018164">
    <property type="protein sequence ID" value="BAX92630.1"/>
    <property type="molecule type" value="Genomic_DNA"/>
</dbReference>
<organism evidence="1 2">
    <name type="scientific">Mycobacterium shigaense</name>
    <dbReference type="NCBI Taxonomy" id="722731"/>
    <lineage>
        <taxon>Bacteria</taxon>
        <taxon>Bacillati</taxon>
        <taxon>Actinomycetota</taxon>
        <taxon>Actinomycetes</taxon>
        <taxon>Mycobacteriales</taxon>
        <taxon>Mycobacteriaceae</taxon>
        <taxon>Mycobacterium</taxon>
        <taxon>Mycobacterium simiae complex</taxon>
    </lineage>
</organism>
<gene>
    <name evidence="1" type="ORF">MSG_02486</name>
</gene>
<protein>
    <submittedName>
        <fullName evidence="1">Uncharacterized protein</fullName>
    </submittedName>
</protein>
<sequence length="195" mass="21266">MVSDTDIEQADGALSYAWPLADGLFEVLCLDYPDVVRFVTTSRLAGQDIDRMRETARRNTAAEPIQGVEAVEDDGGDVQWLYGASSFVASKILDLQALVGQYIPEPSHGVVIGVPNRNHLFLHAVTTSKRMLAAINLMSSVCPAFCKEYPGPINGNLYYWKDGVLQRISREAPETGQVYVEFSGAIGTALAELPD</sequence>
<accession>A0A1Z4EIA3</accession>
<dbReference type="Proteomes" id="UP000217736">
    <property type="component" value="Chromosome"/>
</dbReference>
<name>A0A1Z4EIA3_9MYCO</name>
<dbReference type="AlphaFoldDB" id="A0A1Z4EIA3"/>
<keyword evidence="2" id="KW-1185">Reference proteome</keyword>